<dbReference type="InterPro" id="IPR036047">
    <property type="entry name" value="F-box-like_dom_sf"/>
</dbReference>
<proteinExistence type="predicted"/>
<name>A0A9Q0J001_9ROSI</name>
<dbReference type="OrthoDB" id="845536at2759"/>
<dbReference type="InterPro" id="IPR050796">
    <property type="entry name" value="SCF_F-box_component"/>
</dbReference>
<evidence type="ECO:0000313" key="2">
    <source>
        <dbReference type="EMBL" id="KAJ4823214.1"/>
    </source>
</evidence>
<dbReference type="PANTHER" id="PTHR31672">
    <property type="entry name" value="BNACNNG10540D PROTEIN"/>
    <property type="match status" value="1"/>
</dbReference>
<dbReference type="PANTHER" id="PTHR31672:SF13">
    <property type="entry name" value="F-BOX PROTEIN CPR30-LIKE"/>
    <property type="match status" value="1"/>
</dbReference>
<dbReference type="SMART" id="SM00256">
    <property type="entry name" value="FBOX"/>
    <property type="match status" value="1"/>
</dbReference>
<evidence type="ECO:0000313" key="3">
    <source>
        <dbReference type="Proteomes" id="UP001141552"/>
    </source>
</evidence>
<dbReference type="Gene3D" id="1.20.1280.50">
    <property type="match status" value="1"/>
</dbReference>
<dbReference type="Pfam" id="PF00646">
    <property type="entry name" value="F-box"/>
    <property type="match status" value="1"/>
</dbReference>
<organism evidence="2 3">
    <name type="scientific">Turnera subulata</name>
    <dbReference type="NCBI Taxonomy" id="218843"/>
    <lineage>
        <taxon>Eukaryota</taxon>
        <taxon>Viridiplantae</taxon>
        <taxon>Streptophyta</taxon>
        <taxon>Embryophyta</taxon>
        <taxon>Tracheophyta</taxon>
        <taxon>Spermatophyta</taxon>
        <taxon>Magnoliopsida</taxon>
        <taxon>eudicotyledons</taxon>
        <taxon>Gunneridae</taxon>
        <taxon>Pentapetalae</taxon>
        <taxon>rosids</taxon>
        <taxon>fabids</taxon>
        <taxon>Malpighiales</taxon>
        <taxon>Passifloraceae</taxon>
        <taxon>Turnera</taxon>
    </lineage>
</organism>
<dbReference type="EMBL" id="JAKUCV010007502">
    <property type="protein sequence ID" value="KAJ4823214.1"/>
    <property type="molecule type" value="Genomic_DNA"/>
</dbReference>
<reference evidence="2" key="1">
    <citation type="submission" date="2022-02" db="EMBL/GenBank/DDBJ databases">
        <authorList>
            <person name="Henning P.M."/>
            <person name="McCubbin A.G."/>
            <person name="Shore J.S."/>
        </authorList>
    </citation>
    <scope>NUCLEOTIDE SEQUENCE</scope>
    <source>
        <strain evidence="2">F60SS</strain>
        <tissue evidence="2">Leaves</tissue>
    </source>
</reference>
<dbReference type="NCBIfam" id="TIGR01640">
    <property type="entry name" value="F_box_assoc_1"/>
    <property type="match status" value="1"/>
</dbReference>
<dbReference type="InterPro" id="IPR017451">
    <property type="entry name" value="F-box-assoc_interact_dom"/>
</dbReference>
<protein>
    <recommendedName>
        <fullName evidence="1">F-box domain-containing protein</fullName>
    </recommendedName>
</protein>
<dbReference type="CDD" id="cd22157">
    <property type="entry name" value="F-box_AtFBW1-like"/>
    <property type="match status" value="1"/>
</dbReference>
<feature type="domain" description="F-box" evidence="1">
    <location>
        <begin position="7"/>
        <end position="47"/>
    </location>
</feature>
<dbReference type="SUPFAM" id="SSF81383">
    <property type="entry name" value="F-box domain"/>
    <property type="match status" value="1"/>
</dbReference>
<gene>
    <name evidence="2" type="ORF">Tsubulata_013988</name>
</gene>
<evidence type="ECO:0000259" key="1">
    <source>
        <dbReference type="SMART" id="SM00256"/>
    </source>
</evidence>
<comment type="caution">
    <text evidence="2">The sequence shown here is derived from an EMBL/GenBank/DDBJ whole genome shotgun (WGS) entry which is preliminary data.</text>
</comment>
<dbReference type="AlphaFoldDB" id="A0A9Q0J001"/>
<dbReference type="Pfam" id="PF07734">
    <property type="entry name" value="FBA_1"/>
    <property type="match status" value="1"/>
</dbReference>
<dbReference type="InterPro" id="IPR006527">
    <property type="entry name" value="F-box-assoc_dom_typ1"/>
</dbReference>
<dbReference type="Proteomes" id="UP001141552">
    <property type="component" value="Unassembled WGS sequence"/>
</dbReference>
<accession>A0A9Q0J001</accession>
<keyword evidence="3" id="KW-1185">Reference proteome</keyword>
<dbReference type="InterPro" id="IPR001810">
    <property type="entry name" value="F-box_dom"/>
</dbReference>
<reference evidence="2" key="2">
    <citation type="journal article" date="2023" name="Plants (Basel)">
        <title>Annotation of the Turnera subulata (Passifloraceae) Draft Genome Reveals the S-Locus Evolved after the Divergence of Turneroideae from Passifloroideae in a Stepwise Manner.</title>
        <authorList>
            <person name="Henning P.M."/>
            <person name="Roalson E.H."/>
            <person name="Mir W."/>
            <person name="McCubbin A.G."/>
            <person name="Shore J.S."/>
        </authorList>
    </citation>
    <scope>NUCLEOTIDE SEQUENCE</scope>
    <source>
        <strain evidence="2">F60SS</strain>
    </source>
</reference>
<sequence>MTHQTEFLEDLIREVLVRLPVKSLCRFRSVCKTWRDTLNHSDFKRDHLHNELMKDSLQGYKHNSLILKSRSLSSHSLVYDEIFYSMVYEEETETPVLMHGLPLQLGFSSCNTPDKRSYLQVRLRSSCDGLVLVTVQHAPHIDEDDDDDDHATSSAIVLNPCTREIKRIPLERFDEYGEVWGIGYDHLNCCYKVVRAPYRGSWWSPPVQVLSLKTNSWKNTDTYTDFLYEIDSRKPVTTNRCPHWTAFHRDTRRRHIIYFDASKEDFRTVPLPTQAKDFLSAATQERHLGIFGARGNLGLCMNNKKREMLPYGG</sequence>